<protein>
    <submittedName>
        <fullName evidence="1">Uncharacterized protein</fullName>
    </submittedName>
</protein>
<dbReference type="Proteomes" id="UP001054837">
    <property type="component" value="Unassembled WGS sequence"/>
</dbReference>
<comment type="caution">
    <text evidence="1">The sequence shown here is derived from an EMBL/GenBank/DDBJ whole genome shotgun (WGS) entry which is preliminary data.</text>
</comment>
<evidence type="ECO:0000313" key="2">
    <source>
        <dbReference type="Proteomes" id="UP001054837"/>
    </source>
</evidence>
<accession>A0AAV4V6L1</accession>
<proteinExistence type="predicted"/>
<gene>
    <name evidence="1" type="primary">AVEN_273883_1</name>
    <name evidence="1" type="ORF">CDAR_104912</name>
</gene>
<name>A0AAV4V6L1_9ARAC</name>
<dbReference type="Gene3D" id="1.10.10.10">
    <property type="entry name" value="Winged helix-like DNA-binding domain superfamily/Winged helix DNA-binding domain"/>
    <property type="match status" value="1"/>
</dbReference>
<dbReference type="AlphaFoldDB" id="A0AAV4V6L1"/>
<organism evidence="1 2">
    <name type="scientific">Caerostris darwini</name>
    <dbReference type="NCBI Taxonomy" id="1538125"/>
    <lineage>
        <taxon>Eukaryota</taxon>
        <taxon>Metazoa</taxon>
        <taxon>Ecdysozoa</taxon>
        <taxon>Arthropoda</taxon>
        <taxon>Chelicerata</taxon>
        <taxon>Arachnida</taxon>
        <taxon>Araneae</taxon>
        <taxon>Araneomorphae</taxon>
        <taxon>Entelegynae</taxon>
        <taxon>Araneoidea</taxon>
        <taxon>Araneidae</taxon>
        <taxon>Caerostris</taxon>
    </lineage>
</organism>
<keyword evidence="2" id="KW-1185">Reference proteome</keyword>
<sequence length="448" mass="51906">MAFRKRKHIKREKDILSACESIKNFIIDQCILDSQEENENTGAISKNMEISNVLENFCKFNLHSVMNDQKKTLSLTTNKTTDNHTSSNLNLYVHSLTDEMVEDLIHDHIYASGMPHHWNYKLKKFCRARSAQSTTPSWHHSQSSSRFHSATASRLWKGLSVESNPTVYVSKLRVLEPSIDNQHKLFCGNSNISIRLCSIKMGKKGSVLVEFLKNALFEKKYENLKFEDVSKNIFILYLPQKSNKLKVKDQMLFKIAAQHKGDWYALKNRIYILDENYTKAKQALISALKKSEYLEVKAIKKSFWCRILNDQEIKEKKETRKLQKIHQDIESGYESTASPSSINMNNGSFKNIADELCLSKFTDKYLENMHGNFMENTYIPNNFLIQNENNTVSDKNWECLYDIPLEELFFYNCNEDSEETVSPTVGGDGSREYKFVEDDLMIILKPAT</sequence>
<evidence type="ECO:0000313" key="1">
    <source>
        <dbReference type="EMBL" id="GIY65299.1"/>
    </source>
</evidence>
<dbReference type="InterPro" id="IPR036388">
    <property type="entry name" value="WH-like_DNA-bd_sf"/>
</dbReference>
<reference evidence="1 2" key="1">
    <citation type="submission" date="2021-06" db="EMBL/GenBank/DDBJ databases">
        <title>Caerostris darwini draft genome.</title>
        <authorList>
            <person name="Kono N."/>
            <person name="Arakawa K."/>
        </authorList>
    </citation>
    <scope>NUCLEOTIDE SEQUENCE [LARGE SCALE GENOMIC DNA]</scope>
</reference>
<dbReference type="EMBL" id="BPLQ01012409">
    <property type="protein sequence ID" value="GIY65299.1"/>
    <property type="molecule type" value="Genomic_DNA"/>
</dbReference>